<dbReference type="PROSITE" id="PS01124">
    <property type="entry name" value="HTH_ARAC_FAMILY_2"/>
    <property type="match status" value="1"/>
</dbReference>
<dbReference type="STRING" id="1136941.ACH46_05495"/>
<evidence type="ECO:0000256" key="2">
    <source>
        <dbReference type="ARBA" id="ARBA00023125"/>
    </source>
</evidence>
<dbReference type="EMBL" id="CP011853">
    <property type="protein sequence ID" value="ALG86628.1"/>
    <property type="molecule type" value="Genomic_DNA"/>
</dbReference>
<dbReference type="Proteomes" id="UP000063789">
    <property type="component" value="Chromosome"/>
</dbReference>
<proteinExistence type="predicted"/>
<feature type="domain" description="HTH araC/xylS-type" evidence="4">
    <location>
        <begin position="158"/>
        <end position="256"/>
    </location>
</feature>
<keyword evidence="2" id="KW-0238">DNA-binding</keyword>
<dbReference type="InterPro" id="IPR018062">
    <property type="entry name" value="HTH_AraC-typ_CS"/>
</dbReference>
<evidence type="ECO:0000256" key="3">
    <source>
        <dbReference type="ARBA" id="ARBA00023163"/>
    </source>
</evidence>
<dbReference type="SMART" id="SM00342">
    <property type="entry name" value="HTH_ARAC"/>
    <property type="match status" value="1"/>
</dbReference>
<dbReference type="PANTHER" id="PTHR46796:SF6">
    <property type="entry name" value="ARAC SUBFAMILY"/>
    <property type="match status" value="1"/>
</dbReference>
<reference evidence="6" key="1">
    <citation type="submission" date="2015-06" db="EMBL/GenBank/DDBJ databases">
        <title>Complete genome sequence and metabolic analysis of phthalate degradation pathway in Gordonia sp. QH-11.</title>
        <authorList>
            <person name="Jin D."/>
            <person name="Kong X."/>
            <person name="Bai Z."/>
        </authorList>
    </citation>
    <scope>NUCLEOTIDE SEQUENCE [LARGE SCALE GENOMIC DNA]</scope>
    <source>
        <strain evidence="6">QH-11</strain>
    </source>
</reference>
<gene>
    <name evidence="5" type="ORF">ACH46_05495</name>
</gene>
<accession>A0A0N9NLH4</accession>
<dbReference type="Pfam" id="PF12833">
    <property type="entry name" value="HTH_18"/>
    <property type="match status" value="1"/>
</dbReference>
<dbReference type="Gene3D" id="1.10.10.60">
    <property type="entry name" value="Homeodomain-like"/>
    <property type="match status" value="2"/>
</dbReference>
<reference evidence="5 6" key="2">
    <citation type="journal article" date="2017" name="Int. J. Syst. Evol. Microbiol.">
        <title>Gordonia phthalatica sp. nov., a di-n-butyl phthalate-degrading bacterium isolated from activated sludge.</title>
        <authorList>
            <person name="Jin D."/>
            <person name="Kong X."/>
            <person name="Jia M."/>
            <person name="Yu X."/>
            <person name="Wang X."/>
            <person name="Zhuang X."/>
            <person name="Deng Y."/>
            <person name="Bai Z."/>
        </authorList>
    </citation>
    <scope>NUCLEOTIDE SEQUENCE [LARGE SCALE GENOMIC DNA]</scope>
    <source>
        <strain evidence="5 6">QH-11</strain>
    </source>
</reference>
<dbReference type="PATRIC" id="fig|1136941.3.peg.1125"/>
<name>A0A0N9NLH4_9ACTN</name>
<dbReference type="InterPro" id="IPR018060">
    <property type="entry name" value="HTH_AraC"/>
</dbReference>
<evidence type="ECO:0000313" key="5">
    <source>
        <dbReference type="EMBL" id="ALG86628.1"/>
    </source>
</evidence>
<dbReference type="PANTHER" id="PTHR46796">
    <property type="entry name" value="HTH-TYPE TRANSCRIPTIONAL ACTIVATOR RHAS-RELATED"/>
    <property type="match status" value="1"/>
</dbReference>
<keyword evidence="1" id="KW-0805">Transcription regulation</keyword>
<evidence type="ECO:0000313" key="6">
    <source>
        <dbReference type="Proteomes" id="UP000063789"/>
    </source>
</evidence>
<dbReference type="InterPro" id="IPR020449">
    <property type="entry name" value="Tscrpt_reg_AraC-type_HTH"/>
</dbReference>
<dbReference type="InterPro" id="IPR009057">
    <property type="entry name" value="Homeodomain-like_sf"/>
</dbReference>
<dbReference type="PRINTS" id="PR00032">
    <property type="entry name" value="HTHARAC"/>
</dbReference>
<dbReference type="SUPFAM" id="SSF46689">
    <property type="entry name" value="Homeodomain-like"/>
    <property type="match status" value="2"/>
</dbReference>
<organism evidence="5 6">
    <name type="scientific">Gordonia phthalatica</name>
    <dbReference type="NCBI Taxonomy" id="1136941"/>
    <lineage>
        <taxon>Bacteria</taxon>
        <taxon>Bacillati</taxon>
        <taxon>Actinomycetota</taxon>
        <taxon>Actinomycetes</taxon>
        <taxon>Mycobacteriales</taxon>
        <taxon>Gordoniaceae</taxon>
        <taxon>Gordonia</taxon>
    </lineage>
</organism>
<keyword evidence="6" id="KW-1185">Reference proteome</keyword>
<dbReference type="KEGG" id="goq:ACH46_05495"/>
<keyword evidence="3" id="KW-0804">Transcription</keyword>
<dbReference type="AlphaFoldDB" id="A0A0N9NLH4"/>
<dbReference type="GO" id="GO:0003700">
    <property type="term" value="F:DNA-binding transcription factor activity"/>
    <property type="evidence" value="ECO:0007669"/>
    <property type="project" value="InterPro"/>
</dbReference>
<dbReference type="PROSITE" id="PS00041">
    <property type="entry name" value="HTH_ARAC_FAMILY_1"/>
    <property type="match status" value="1"/>
</dbReference>
<evidence type="ECO:0000256" key="1">
    <source>
        <dbReference type="ARBA" id="ARBA00023015"/>
    </source>
</evidence>
<sequence>MTLTTVREAPSNSLSWEFDSADHTILVWRRGTAKHKETYSANRCHRLDLRQSSVWVIPAESHSFASARDTSAVEFHQLSLDPSLVGSGELRSVISQRDPVLHGLLDRIASTSGRSDTVAGLLRDSLFDATRLHVLDAYGVRREPRRIGRRSFDRGTRQKLTEFLHDGLDREITLEAMAEISGMSVRSFRQSFSAEYGTTPHQYLLDVRIGRAKDLLTTTALSVAEIGALVGFGRPSHFAATFKSRVGVSPTQFRVQQG</sequence>
<dbReference type="GO" id="GO:0043565">
    <property type="term" value="F:sequence-specific DNA binding"/>
    <property type="evidence" value="ECO:0007669"/>
    <property type="project" value="InterPro"/>
</dbReference>
<evidence type="ECO:0000259" key="4">
    <source>
        <dbReference type="PROSITE" id="PS01124"/>
    </source>
</evidence>
<protein>
    <recommendedName>
        <fullName evidence="4">HTH araC/xylS-type domain-containing protein</fullName>
    </recommendedName>
</protein>
<dbReference type="InterPro" id="IPR050204">
    <property type="entry name" value="AraC_XylS_family_regulators"/>
</dbReference>